<evidence type="ECO:0000259" key="5">
    <source>
        <dbReference type="PROSITE" id="PS51898"/>
    </source>
</evidence>
<proteinExistence type="inferred from homology"/>
<protein>
    <submittedName>
        <fullName evidence="6">Site-specific integrase</fullName>
    </submittedName>
</protein>
<reference evidence="7" key="1">
    <citation type="submission" date="2019-08" db="EMBL/GenBank/DDBJ databases">
        <title>Limnoglobus roseus gen. nov., sp. nov., a novel freshwater planctomycete with a giant genome from the family Gemmataceae.</title>
        <authorList>
            <person name="Kulichevskaya I.S."/>
            <person name="Naumoff D.G."/>
            <person name="Miroshnikov K."/>
            <person name="Ivanova A."/>
            <person name="Philippov D.A."/>
            <person name="Hakobyan A."/>
            <person name="Rijpstra I.C."/>
            <person name="Sinninghe Damste J.S."/>
            <person name="Liesack W."/>
            <person name="Dedysh S.N."/>
        </authorList>
    </citation>
    <scope>NUCLEOTIDE SEQUENCE [LARGE SCALE GENOMIC DNA]</scope>
    <source>
        <strain evidence="7">PX52</strain>
    </source>
</reference>
<evidence type="ECO:0000256" key="2">
    <source>
        <dbReference type="ARBA" id="ARBA00022908"/>
    </source>
</evidence>
<feature type="domain" description="Tyr recombinase" evidence="5">
    <location>
        <begin position="168"/>
        <end position="347"/>
    </location>
</feature>
<dbReference type="EMBL" id="CP042425">
    <property type="protein sequence ID" value="QEL17781.1"/>
    <property type="molecule type" value="Genomic_DNA"/>
</dbReference>
<dbReference type="PANTHER" id="PTHR30629">
    <property type="entry name" value="PROPHAGE INTEGRASE"/>
    <property type="match status" value="1"/>
</dbReference>
<dbReference type="KEGG" id="lrs:PX52LOC_04787"/>
<accession>A0A5C1AEQ4</accession>
<dbReference type="AlphaFoldDB" id="A0A5C1AEQ4"/>
<evidence type="ECO:0000313" key="6">
    <source>
        <dbReference type="EMBL" id="QEL17781.1"/>
    </source>
</evidence>
<name>A0A5C1AEQ4_9BACT</name>
<dbReference type="Gene3D" id="1.10.443.10">
    <property type="entry name" value="Intergrase catalytic core"/>
    <property type="match status" value="1"/>
</dbReference>
<dbReference type="SUPFAM" id="SSF56349">
    <property type="entry name" value="DNA breaking-rejoining enzymes"/>
    <property type="match status" value="1"/>
</dbReference>
<keyword evidence="4" id="KW-0233">DNA recombination</keyword>
<dbReference type="InterPro" id="IPR002104">
    <property type="entry name" value="Integrase_catalytic"/>
</dbReference>
<evidence type="ECO:0000256" key="3">
    <source>
        <dbReference type="ARBA" id="ARBA00023125"/>
    </source>
</evidence>
<dbReference type="PANTHER" id="PTHR30629:SF2">
    <property type="entry name" value="PROPHAGE INTEGRASE INTS-RELATED"/>
    <property type="match status" value="1"/>
</dbReference>
<dbReference type="InterPro" id="IPR050808">
    <property type="entry name" value="Phage_Integrase"/>
</dbReference>
<sequence>MRQPKPWYRAALDAWYVEHHGKQVRLGDHPADFPPPKKSKSGWLPPPPILDAFYKLMATDPANLPKTDKLVVRMLCELFLEHSHTHHAGVTYDNYKHFLQSFTDAYGTLLAADIKPFHVSRWLDDNPSWKGGRRHAIIAVKSAYSWADLQGVLSPNPLRKVKAGRANRRTRILTPEEVAEIVGAIRDTAFKRFVQALLETGCRPSEVARVRAEHVDLAAGVWRLPEHKTAKKTHKPRVVYLTPAMVELSRTLAAEQPNGPLFRGPRKKTPFTRQAIRCRFLRLRAKLPHLKHFVCYNVRHTYATNALVNGVGVAQVAELLGHTSTEMVSSTYGHLAEQVQHMRDAARKAISGGA</sequence>
<dbReference type="InterPro" id="IPR010998">
    <property type="entry name" value="Integrase_recombinase_N"/>
</dbReference>
<dbReference type="GO" id="GO:0003677">
    <property type="term" value="F:DNA binding"/>
    <property type="evidence" value="ECO:0007669"/>
    <property type="project" value="UniProtKB-KW"/>
</dbReference>
<dbReference type="GO" id="GO:0015074">
    <property type="term" value="P:DNA integration"/>
    <property type="evidence" value="ECO:0007669"/>
    <property type="project" value="UniProtKB-KW"/>
</dbReference>
<keyword evidence="3" id="KW-0238">DNA-binding</keyword>
<dbReference type="RefSeq" id="WP_149112348.1">
    <property type="nucleotide sequence ID" value="NZ_CP042425.1"/>
</dbReference>
<dbReference type="Pfam" id="PF00589">
    <property type="entry name" value="Phage_integrase"/>
    <property type="match status" value="1"/>
</dbReference>
<dbReference type="OrthoDB" id="255290at2"/>
<dbReference type="Gene3D" id="1.10.150.130">
    <property type="match status" value="1"/>
</dbReference>
<evidence type="ECO:0000256" key="4">
    <source>
        <dbReference type="ARBA" id="ARBA00023172"/>
    </source>
</evidence>
<dbReference type="CDD" id="cd00796">
    <property type="entry name" value="INT_Rci_Hp1_C"/>
    <property type="match status" value="1"/>
</dbReference>
<dbReference type="InterPro" id="IPR011010">
    <property type="entry name" value="DNA_brk_join_enz"/>
</dbReference>
<dbReference type="Proteomes" id="UP000324974">
    <property type="component" value="Chromosome"/>
</dbReference>
<keyword evidence="7" id="KW-1185">Reference proteome</keyword>
<keyword evidence="2" id="KW-0229">DNA integration</keyword>
<dbReference type="GO" id="GO:0006310">
    <property type="term" value="P:DNA recombination"/>
    <property type="evidence" value="ECO:0007669"/>
    <property type="project" value="UniProtKB-KW"/>
</dbReference>
<dbReference type="InterPro" id="IPR013762">
    <property type="entry name" value="Integrase-like_cat_sf"/>
</dbReference>
<evidence type="ECO:0000313" key="7">
    <source>
        <dbReference type="Proteomes" id="UP000324974"/>
    </source>
</evidence>
<comment type="similarity">
    <text evidence="1">Belongs to the 'phage' integrase family.</text>
</comment>
<organism evidence="6 7">
    <name type="scientific">Limnoglobus roseus</name>
    <dbReference type="NCBI Taxonomy" id="2598579"/>
    <lineage>
        <taxon>Bacteria</taxon>
        <taxon>Pseudomonadati</taxon>
        <taxon>Planctomycetota</taxon>
        <taxon>Planctomycetia</taxon>
        <taxon>Gemmatales</taxon>
        <taxon>Gemmataceae</taxon>
        <taxon>Limnoglobus</taxon>
    </lineage>
</organism>
<evidence type="ECO:0000256" key="1">
    <source>
        <dbReference type="ARBA" id="ARBA00008857"/>
    </source>
</evidence>
<gene>
    <name evidence="6" type="ORF">PX52LOC_04787</name>
</gene>
<dbReference type="PROSITE" id="PS51898">
    <property type="entry name" value="TYR_RECOMBINASE"/>
    <property type="match status" value="1"/>
</dbReference>